<dbReference type="CDD" id="cd03809">
    <property type="entry name" value="GT4_MtfB-like"/>
    <property type="match status" value="1"/>
</dbReference>
<name>A0A916YSD1_9BACT</name>
<dbReference type="Pfam" id="PF13439">
    <property type="entry name" value="Glyco_transf_4"/>
    <property type="match status" value="1"/>
</dbReference>
<dbReference type="SUPFAM" id="SSF53756">
    <property type="entry name" value="UDP-Glycosyltransferase/glycogen phosphorylase"/>
    <property type="match status" value="1"/>
</dbReference>
<gene>
    <name evidence="4" type="ORF">GCM10011514_23270</name>
</gene>
<dbReference type="InterPro" id="IPR001296">
    <property type="entry name" value="Glyco_trans_1"/>
</dbReference>
<evidence type="ECO:0000256" key="1">
    <source>
        <dbReference type="ARBA" id="ARBA00022679"/>
    </source>
</evidence>
<feature type="domain" description="Glycosyltransferase subfamily 4-like N-terminal" evidence="3">
    <location>
        <begin position="45"/>
        <end position="156"/>
    </location>
</feature>
<evidence type="ECO:0000259" key="2">
    <source>
        <dbReference type="Pfam" id="PF00534"/>
    </source>
</evidence>
<feature type="domain" description="Glycosyl transferase family 1" evidence="2">
    <location>
        <begin position="178"/>
        <end position="332"/>
    </location>
</feature>
<sequence>MDIYALELIRAIQQLDTQNEYVVFVKPDKDVCLQPSQNLKIVEVKGKTYVDWEQISLPKAIEQEKIDLMHFTSNTASVNIKCPFILTLHDIIYLEKLFSKGSLYQVAGHFYRRWNVPKIASKAEYVLTVSEFEKIQIQKSLGIKYTKLKAIYNAYNQNFRMIEDEVALEQVREKYNLPYDFIFFLGNKAPKKNMKRVLEAYAAYADENLTPINLVIAESSEKDVMQLLIEINRKDIFKKIILTGYVQHSELPCIYNLATLFLYPSLRESFGIPIIEAMACGTPVITSNTSAMPEVADEAAMLVNPFDVEGIAQTIKKVLDNQKLYNHLKYSGLNRAMAFSWENTAQKTINLYNDILSAALA</sequence>
<reference evidence="4" key="1">
    <citation type="journal article" date="2014" name="Int. J. Syst. Evol. Microbiol.">
        <title>Complete genome sequence of Corynebacterium casei LMG S-19264T (=DSM 44701T), isolated from a smear-ripened cheese.</title>
        <authorList>
            <consortium name="US DOE Joint Genome Institute (JGI-PGF)"/>
            <person name="Walter F."/>
            <person name="Albersmeier A."/>
            <person name="Kalinowski J."/>
            <person name="Ruckert C."/>
        </authorList>
    </citation>
    <scope>NUCLEOTIDE SEQUENCE</scope>
    <source>
        <strain evidence="4">CGMCC 1.15958</strain>
    </source>
</reference>
<dbReference type="Proteomes" id="UP000609064">
    <property type="component" value="Unassembled WGS sequence"/>
</dbReference>
<evidence type="ECO:0000313" key="5">
    <source>
        <dbReference type="Proteomes" id="UP000609064"/>
    </source>
</evidence>
<dbReference type="GO" id="GO:0016757">
    <property type="term" value="F:glycosyltransferase activity"/>
    <property type="evidence" value="ECO:0007669"/>
    <property type="project" value="InterPro"/>
</dbReference>
<evidence type="ECO:0000313" key="4">
    <source>
        <dbReference type="EMBL" id="GGD58571.1"/>
    </source>
</evidence>
<dbReference type="InterPro" id="IPR028098">
    <property type="entry name" value="Glyco_trans_4-like_N"/>
</dbReference>
<dbReference type="PANTHER" id="PTHR46401:SF2">
    <property type="entry name" value="GLYCOSYLTRANSFERASE WBBK-RELATED"/>
    <property type="match status" value="1"/>
</dbReference>
<keyword evidence="1 4" id="KW-0808">Transferase</keyword>
<evidence type="ECO:0000259" key="3">
    <source>
        <dbReference type="Pfam" id="PF13439"/>
    </source>
</evidence>
<dbReference type="FunFam" id="3.40.50.2000:FF:000119">
    <property type="entry name" value="Glycosyl transferase group 1"/>
    <property type="match status" value="1"/>
</dbReference>
<protein>
    <submittedName>
        <fullName evidence="4">Glycosyl transferase</fullName>
    </submittedName>
</protein>
<accession>A0A916YSD1</accession>
<proteinExistence type="predicted"/>
<organism evidence="4 5">
    <name type="scientific">Emticicia aquatilis</name>
    <dbReference type="NCBI Taxonomy" id="1537369"/>
    <lineage>
        <taxon>Bacteria</taxon>
        <taxon>Pseudomonadati</taxon>
        <taxon>Bacteroidota</taxon>
        <taxon>Cytophagia</taxon>
        <taxon>Cytophagales</taxon>
        <taxon>Leadbetterellaceae</taxon>
        <taxon>Emticicia</taxon>
    </lineage>
</organism>
<dbReference type="EMBL" id="BMKK01000004">
    <property type="protein sequence ID" value="GGD58571.1"/>
    <property type="molecule type" value="Genomic_DNA"/>
</dbReference>
<dbReference type="AlphaFoldDB" id="A0A916YSD1"/>
<keyword evidence="5" id="KW-1185">Reference proteome</keyword>
<comment type="caution">
    <text evidence="4">The sequence shown here is derived from an EMBL/GenBank/DDBJ whole genome shotgun (WGS) entry which is preliminary data.</text>
</comment>
<dbReference type="Pfam" id="PF00534">
    <property type="entry name" value="Glycos_transf_1"/>
    <property type="match status" value="1"/>
</dbReference>
<dbReference type="PANTHER" id="PTHR46401">
    <property type="entry name" value="GLYCOSYLTRANSFERASE WBBK-RELATED"/>
    <property type="match status" value="1"/>
</dbReference>
<reference evidence="4" key="2">
    <citation type="submission" date="2020-09" db="EMBL/GenBank/DDBJ databases">
        <authorList>
            <person name="Sun Q."/>
            <person name="Zhou Y."/>
        </authorList>
    </citation>
    <scope>NUCLEOTIDE SEQUENCE</scope>
    <source>
        <strain evidence="4">CGMCC 1.15958</strain>
    </source>
</reference>
<dbReference type="Gene3D" id="3.40.50.2000">
    <property type="entry name" value="Glycogen Phosphorylase B"/>
    <property type="match status" value="2"/>
</dbReference>